<dbReference type="InterPro" id="IPR013762">
    <property type="entry name" value="Integrase-like_cat_sf"/>
</dbReference>
<dbReference type="PROSITE" id="PS51898">
    <property type="entry name" value="TYR_RECOMBINASE"/>
    <property type="match status" value="1"/>
</dbReference>
<evidence type="ECO:0000313" key="8">
    <source>
        <dbReference type="Proteomes" id="UP000002791"/>
    </source>
</evidence>
<protein>
    <submittedName>
        <fullName evidence="7">Site-specific recombinase XerD</fullName>
    </submittedName>
</protein>
<dbReference type="InterPro" id="IPR044068">
    <property type="entry name" value="CB"/>
</dbReference>
<evidence type="ECO:0000256" key="3">
    <source>
        <dbReference type="ARBA" id="ARBA00023172"/>
    </source>
</evidence>
<evidence type="ECO:0000256" key="4">
    <source>
        <dbReference type="PROSITE-ProRule" id="PRU01248"/>
    </source>
</evidence>
<evidence type="ECO:0000313" key="7">
    <source>
        <dbReference type="EMBL" id="EHR59190.1"/>
    </source>
</evidence>
<dbReference type="InterPro" id="IPR011010">
    <property type="entry name" value="DNA_brk_join_enz"/>
</dbReference>
<evidence type="ECO:0000256" key="2">
    <source>
        <dbReference type="ARBA" id="ARBA00023125"/>
    </source>
</evidence>
<dbReference type="InterPro" id="IPR050090">
    <property type="entry name" value="Tyrosine_recombinase_XerCD"/>
</dbReference>
<dbReference type="GO" id="GO:0003677">
    <property type="term" value="F:DNA binding"/>
    <property type="evidence" value="ECO:0007669"/>
    <property type="project" value="UniProtKB-UniRule"/>
</dbReference>
<dbReference type="Gene3D" id="1.10.443.10">
    <property type="entry name" value="Intergrase catalytic core"/>
    <property type="match status" value="1"/>
</dbReference>
<proteinExistence type="inferred from homology"/>
<dbReference type="HOGENOM" id="CLU_773676_0_0_11"/>
<keyword evidence="3" id="KW-0233">DNA recombination</keyword>
<evidence type="ECO:0000256" key="1">
    <source>
        <dbReference type="ARBA" id="ARBA00008857"/>
    </source>
</evidence>
<feature type="domain" description="Core-binding (CB)" evidence="6">
    <location>
        <begin position="15"/>
        <end position="102"/>
    </location>
</feature>
<gene>
    <name evidence="7" type="ORF">SaccyDRAFT_0253</name>
</gene>
<dbReference type="Pfam" id="PF00589">
    <property type="entry name" value="Phage_integrase"/>
    <property type="match status" value="1"/>
</dbReference>
<evidence type="ECO:0000259" key="6">
    <source>
        <dbReference type="PROSITE" id="PS51900"/>
    </source>
</evidence>
<dbReference type="GO" id="GO:0006310">
    <property type="term" value="P:DNA recombination"/>
    <property type="evidence" value="ECO:0007669"/>
    <property type="project" value="UniProtKB-KW"/>
</dbReference>
<dbReference type="Proteomes" id="UP000002791">
    <property type="component" value="Chromosome"/>
</dbReference>
<dbReference type="PROSITE" id="PS51900">
    <property type="entry name" value="CB"/>
    <property type="match status" value="1"/>
</dbReference>
<dbReference type="AlphaFoldDB" id="H5XDB0"/>
<dbReference type="PANTHER" id="PTHR30349:SF41">
    <property type="entry name" value="INTEGRASE_RECOMBINASE PROTEIN MJ0367-RELATED"/>
    <property type="match status" value="1"/>
</dbReference>
<comment type="similarity">
    <text evidence="1">Belongs to the 'phage' integrase family.</text>
</comment>
<name>H5XDB0_9PSEU</name>
<sequence length="357" mass="40981">MLAVVQPLRERRIPATEEELADFELDVLAEFVLARHAAGLTDSTIQGDTTHLRLVRDWFERPLWEMEPRDADRYFGTVLRKVARSTRAARAQALVTYFEFLELRHKVELCELTGRVVECPIDEMNRPRMSVQAQVRVPPTEVEIEQLFDGWREDLLICRKFTPAARNYMVARLLADVGLRINEARMLNLGDVRWELGRFGKLNVRHGKGSRRKGPRQRLVPLINGADRALTWFVEDVWSQFDVDDSLPGAPLFPSERHCADGPGTRVTADVLRRALARAVEQHLPSWRGQLTPHVLRHYCASQLYQAGVDILAIQELLGHSWIATTMRYVHVHGTRIETAIERGHQRAAQRWEGLNP</sequence>
<feature type="domain" description="Tyr recombinase" evidence="5">
    <location>
        <begin position="133"/>
        <end position="342"/>
    </location>
</feature>
<dbReference type="EMBL" id="CM001440">
    <property type="protein sequence ID" value="EHR59190.1"/>
    <property type="molecule type" value="Genomic_DNA"/>
</dbReference>
<accession>H5XDB0</accession>
<dbReference type="CDD" id="cd00397">
    <property type="entry name" value="DNA_BRE_C"/>
    <property type="match status" value="1"/>
</dbReference>
<dbReference type="InterPro" id="IPR002104">
    <property type="entry name" value="Integrase_catalytic"/>
</dbReference>
<dbReference type="SUPFAM" id="SSF56349">
    <property type="entry name" value="DNA breaking-rejoining enzymes"/>
    <property type="match status" value="1"/>
</dbReference>
<organism evidence="7 8">
    <name type="scientific">Saccharomonospora cyanea NA-134</name>
    <dbReference type="NCBI Taxonomy" id="882082"/>
    <lineage>
        <taxon>Bacteria</taxon>
        <taxon>Bacillati</taxon>
        <taxon>Actinomycetota</taxon>
        <taxon>Actinomycetes</taxon>
        <taxon>Pseudonocardiales</taxon>
        <taxon>Pseudonocardiaceae</taxon>
        <taxon>Saccharomonospora</taxon>
    </lineage>
</organism>
<dbReference type="eggNOG" id="COG4974">
    <property type="taxonomic scope" value="Bacteria"/>
</dbReference>
<evidence type="ECO:0000259" key="5">
    <source>
        <dbReference type="PROSITE" id="PS51898"/>
    </source>
</evidence>
<dbReference type="STRING" id="882082.SaccyDRAFT_0253"/>
<dbReference type="PANTHER" id="PTHR30349">
    <property type="entry name" value="PHAGE INTEGRASE-RELATED"/>
    <property type="match status" value="1"/>
</dbReference>
<keyword evidence="2 4" id="KW-0238">DNA-binding</keyword>
<dbReference type="GO" id="GO:0015074">
    <property type="term" value="P:DNA integration"/>
    <property type="evidence" value="ECO:0007669"/>
    <property type="project" value="InterPro"/>
</dbReference>
<dbReference type="RefSeq" id="WP_005452839.1">
    <property type="nucleotide sequence ID" value="NZ_CM001440.1"/>
</dbReference>
<reference evidence="7 8" key="1">
    <citation type="submission" date="2011-11" db="EMBL/GenBank/DDBJ databases">
        <title>The Noncontiguous Finished sequence of Saccharomonospora cyanea NA-134.</title>
        <authorList>
            <consortium name="US DOE Joint Genome Institute"/>
            <person name="Lucas S."/>
            <person name="Han J."/>
            <person name="Lapidus A."/>
            <person name="Cheng J.-F."/>
            <person name="Goodwin L."/>
            <person name="Pitluck S."/>
            <person name="Peters L."/>
            <person name="Ovchinnikova G."/>
            <person name="Lu M."/>
            <person name="Detter J.C."/>
            <person name="Han C."/>
            <person name="Tapia R."/>
            <person name="Land M."/>
            <person name="Hauser L."/>
            <person name="Kyrpides N."/>
            <person name="Ivanova N."/>
            <person name="Pagani I."/>
            <person name="Brambilla E.-M."/>
            <person name="Klenk H.-P."/>
            <person name="Woyke T."/>
        </authorList>
    </citation>
    <scope>NUCLEOTIDE SEQUENCE [LARGE SCALE GENOMIC DNA]</scope>
    <source>
        <strain evidence="7 8">NA-134</strain>
    </source>
</reference>
<keyword evidence="8" id="KW-1185">Reference proteome</keyword>